<organism evidence="2 3">
    <name type="scientific">Desulfacinum infernum DSM 9756</name>
    <dbReference type="NCBI Taxonomy" id="1121391"/>
    <lineage>
        <taxon>Bacteria</taxon>
        <taxon>Pseudomonadati</taxon>
        <taxon>Thermodesulfobacteriota</taxon>
        <taxon>Syntrophobacteria</taxon>
        <taxon>Syntrophobacterales</taxon>
        <taxon>Syntrophobacteraceae</taxon>
        <taxon>Desulfacinum</taxon>
    </lineage>
</organism>
<evidence type="ECO:0000313" key="3">
    <source>
        <dbReference type="Proteomes" id="UP000184076"/>
    </source>
</evidence>
<dbReference type="InterPro" id="IPR029063">
    <property type="entry name" value="SAM-dependent_MTases_sf"/>
</dbReference>
<gene>
    <name evidence="2" type="ORF">SAMN02745206_02647</name>
</gene>
<dbReference type="Gene3D" id="3.40.50.150">
    <property type="entry name" value="Vaccinia Virus protein VP39"/>
    <property type="match status" value="1"/>
</dbReference>
<dbReference type="Proteomes" id="UP000184076">
    <property type="component" value="Unassembled WGS sequence"/>
</dbReference>
<name>A0A1M5EGZ6_9BACT</name>
<dbReference type="STRING" id="1121391.SAMN02745206_02647"/>
<evidence type="ECO:0000313" key="2">
    <source>
        <dbReference type="EMBL" id="SHF78440.1"/>
    </source>
</evidence>
<reference evidence="3" key="1">
    <citation type="submission" date="2016-11" db="EMBL/GenBank/DDBJ databases">
        <authorList>
            <person name="Varghese N."/>
            <person name="Submissions S."/>
        </authorList>
    </citation>
    <scope>NUCLEOTIDE SEQUENCE [LARGE SCALE GENOMIC DNA]</scope>
    <source>
        <strain evidence="3">DSM 9756</strain>
    </source>
</reference>
<dbReference type="SUPFAM" id="SSF53335">
    <property type="entry name" value="S-adenosyl-L-methionine-dependent methyltransferases"/>
    <property type="match status" value="1"/>
</dbReference>
<feature type="compositionally biased region" description="Polar residues" evidence="1">
    <location>
        <begin position="12"/>
        <end position="21"/>
    </location>
</feature>
<keyword evidence="3" id="KW-1185">Reference proteome</keyword>
<dbReference type="AlphaFoldDB" id="A0A1M5EGZ6"/>
<proteinExistence type="predicted"/>
<sequence length="217" mass="24658">MEKVTDRRLNQRKTQTATQGADSAAVQNEEPGRKISTHFRSRHRERFGDEGPYKMTPKGAWAASDPDALLFFFRRLNLETCRLFCDLGSGDGLAVCCAALFTTAVGIEADPDLCREATANARSLSLPHPALFVCADYTRLRPHHADCLYLYPDKPPAELHRLVPPGWHGRLLIYGPHFPPRGFRCEQALRWERETLHLYRRLSHEEARNDHGRSGKP</sequence>
<evidence type="ECO:0000256" key="1">
    <source>
        <dbReference type="SAM" id="MobiDB-lite"/>
    </source>
</evidence>
<feature type="region of interest" description="Disordered" evidence="1">
    <location>
        <begin position="1"/>
        <end position="41"/>
    </location>
</feature>
<accession>A0A1M5EGZ6</accession>
<evidence type="ECO:0008006" key="4">
    <source>
        <dbReference type="Google" id="ProtNLM"/>
    </source>
</evidence>
<dbReference type="EMBL" id="FQVB01000027">
    <property type="protein sequence ID" value="SHF78440.1"/>
    <property type="molecule type" value="Genomic_DNA"/>
</dbReference>
<protein>
    <recommendedName>
        <fullName evidence="4">Histone methylation protein DOT1</fullName>
    </recommendedName>
</protein>